<proteinExistence type="predicted"/>
<keyword evidence="5" id="KW-1185">Reference proteome</keyword>
<evidence type="ECO:0008006" key="6">
    <source>
        <dbReference type="Google" id="ProtNLM"/>
    </source>
</evidence>
<accession>A0A5J6ME24</accession>
<sequence>MNKLIVAVAVILGAATLAQPAFAYVGPGAGLSLLGALWGLLLALFAAIGFVVAWPVRRWLKRRRKPDAQSDPRPTVIAGSEVRRTPQHR</sequence>
<feature type="signal peptide" evidence="3">
    <location>
        <begin position="1"/>
        <end position="23"/>
    </location>
</feature>
<dbReference type="KEGG" id="htq:FRZ44_09800"/>
<feature type="region of interest" description="Disordered" evidence="1">
    <location>
        <begin position="63"/>
        <end position="89"/>
    </location>
</feature>
<reference evidence="4 5" key="1">
    <citation type="submission" date="2019-08" db="EMBL/GenBank/DDBJ databases">
        <title>Hyperibacter terrae gen. nov., sp. nov. and Hyperibacter viscosus sp. nov., two new members in the family Rhodospirillaceae isolated from the rhizosphere of Hypericum perforatum.</title>
        <authorList>
            <person name="Noviana Z."/>
        </authorList>
    </citation>
    <scope>NUCLEOTIDE SEQUENCE [LARGE SCALE GENOMIC DNA]</scope>
    <source>
        <strain evidence="4 5">R5913</strain>
    </source>
</reference>
<evidence type="ECO:0000313" key="5">
    <source>
        <dbReference type="Proteomes" id="UP000326202"/>
    </source>
</evidence>
<evidence type="ECO:0000256" key="1">
    <source>
        <dbReference type="SAM" id="MobiDB-lite"/>
    </source>
</evidence>
<keyword evidence="2" id="KW-1133">Transmembrane helix</keyword>
<evidence type="ECO:0000256" key="2">
    <source>
        <dbReference type="SAM" id="Phobius"/>
    </source>
</evidence>
<name>A0A5J6ME24_9PROT</name>
<dbReference type="Proteomes" id="UP000326202">
    <property type="component" value="Chromosome"/>
</dbReference>
<protein>
    <recommendedName>
        <fullName evidence="6">Lipopolysaccharide assembly protein A domain-containing protein</fullName>
    </recommendedName>
</protein>
<evidence type="ECO:0000313" key="4">
    <source>
        <dbReference type="EMBL" id="QEX15693.1"/>
    </source>
</evidence>
<gene>
    <name evidence="4" type="ORF">FRZ44_09800</name>
</gene>
<feature type="transmembrane region" description="Helical" evidence="2">
    <location>
        <begin position="33"/>
        <end position="56"/>
    </location>
</feature>
<dbReference type="RefSeq" id="WP_151176123.1">
    <property type="nucleotide sequence ID" value="NZ_CP042906.1"/>
</dbReference>
<evidence type="ECO:0000256" key="3">
    <source>
        <dbReference type="SAM" id="SignalP"/>
    </source>
</evidence>
<keyword evidence="3" id="KW-0732">Signal</keyword>
<keyword evidence="2" id="KW-0472">Membrane</keyword>
<dbReference type="EMBL" id="CP042906">
    <property type="protein sequence ID" value="QEX15693.1"/>
    <property type="molecule type" value="Genomic_DNA"/>
</dbReference>
<dbReference type="AlphaFoldDB" id="A0A5J6ME24"/>
<feature type="chain" id="PRO_5023836067" description="Lipopolysaccharide assembly protein A domain-containing protein" evidence="3">
    <location>
        <begin position="24"/>
        <end position="89"/>
    </location>
</feature>
<keyword evidence="2" id="KW-0812">Transmembrane</keyword>
<organism evidence="4 5">
    <name type="scientific">Hypericibacter terrae</name>
    <dbReference type="NCBI Taxonomy" id="2602015"/>
    <lineage>
        <taxon>Bacteria</taxon>
        <taxon>Pseudomonadati</taxon>
        <taxon>Pseudomonadota</taxon>
        <taxon>Alphaproteobacteria</taxon>
        <taxon>Rhodospirillales</taxon>
        <taxon>Dongiaceae</taxon>
        <taxon>Hypericibacter</taxon>
    </lineage>
</organism>